<keyword evidence="3 10" id="KW-1133">Transmembrane helix</keyword>
<evidence type="ECO:0000256" key="6">
    <source>
        <dbReference type="ARBA" id="ARBA00023170"/>
    </source>
</evidence>
<accession>A0A7S2U339</accession>
<keyword evidence="2 10" id="KW-0812">Transmembrane</keyword>
<keyword evidence="6" id="KW-0675">Receptor</keyword>
<feature type="region of interest" description="Disordered" evidence="9">
    <location>
        <begin position="260"/>
        <end position="306"/>
    </location>
</feature>
<dbReference type="PRINTS" id="PR01176">
    <property type="entry name" value="GABABRECEPTR"/>
</dbReference>
<keyword evidence="7" id="KW-0325">Glycoprotein</keyword>
<evidence type="ECO:0000256" key="5">
    <source>
        <dbReference type="ARBA" id="ARBA00023136"/>
    </source>
</evidence>
<dbReference type="InterPro" id="IPR000337">
    <property type="entry name" value="GPCR_3"/>
</dbReference>
<feature type="domain" description="G-protein coupled receptors family 3 profile" evidence="11">
    <location>
        <begin position="39"/>
        <end position="232"/>
    </location>
</feature>
<evidence type="ECO:0000256" key="7">
    <source>
        <dbReference type="ARBA" id="ARBA00023180"/>
    </source>
</evidence>
<dbReference type="InterPro" id="IPR002455">
    <property type="entry name" value="GPCR3_GABA-B"/>
</dbReference>
<feature type="region of interest" description="Disordered" evidence="9">
    <location>
        <begin position="318"/>
        <end position="359"/>
    </location>
</feature>
<feature type="transmembrane region" description="Helical" evidence="10">
    <location>
        <begin position="45"/>
        <end position="65"/>
    </location>
</feature>
<evidence type="ECO:0000256" key="3">
    <source>
        <dbReference type="ARBA" id="ARBA00022989"/>
    </source>
</evidence>
<dbReference type="GO" id="GO:0038039">
    <property type="term" value="C:G protein-coupled receptor heterodimeric complex"/>
    <property type="evidence" value="ECO:0007669"/>
    <property type="project" value="TreeGrafter"/>
</dbReference>
<evidence type="ECO:0000256" key="1">
    <source>
        <dbReference type="ARBA" id="ARBA00004141"/>
    </source>
</evidence>
<feature type="transmembrane region" description="Helical" evidence="10">
    <location>
        <begin position="7"/>
        <end position="25"/>
    </location>
</feature>
<proteinExistence type="predicted"/>
<name>A0A7S2U339_9EUKA</name>
<evidence type="ECO:0000256" key="4">
    <source>
        <dbReference type="ARBA" id="ARBA00023040"/>
    </source>
</evidence>
<feature type="compositionally biased region" description="Basic and acidic residues" evidence="9">
    <location>
        <begin position="348"/>
        <end position="359"/>
    </location>
</feature>
<evidence type="ECO:0000256" key="10">
    <source>
        <dbReference type="SAM" id="Phobius"/>
    </source>
</evidence>
<evidence type="ECO:0000313" key="13">
    <source>
        <dbReference type="EMBL" id="CAD9777811.1"/>
    </source>
</evidence>
<organism evidence="12">
    <name type="scientific">Lotharella oceanica</name>
    <dbReference type="NCBI Taxonomy" id="641309"/>
    <lineage>
        <taxon>Eukaryota</taxon>
        <taxon>Sar</taxon>
        <taxon>Rhizaria</taxon>
        <taxon>Cercozoa</taxon>
        <taxon>Chlorarachniophyceae</taxon>
        <taxon>Lotharella</taxon>
    </lineage>
</organism>
<dbReference type="Pfam" id="PF00003">
    <property type="entry name" value="7tm_3"/>
    <property type="match status" value="1"/>
</dbReference>
<dbReference type="PANTHER" id="PTHR10519:SF20">
    <property type="entry name" value="G-PROTEIN COUPLED RECEPTOR 156-RELATED"/>
    <property type="match status" value="1"/>
</dbReference>
<dbReference type="InterPro" id="IPR017978">
    <property type="entry name" value="GPCR_3_C"/>
</dbReference>
<dbReference type="EMBL" id="HBHP01035459">
    <property type="protein sequence ID" value="CAD9777811.1"/>
    <property type="molecule type" value="Transcribed_RNA"/>
</dbReference>
<dbReference type="EMBL" id="HBHP01035458">
    <property type="protein sequence ID" value="CAD9777810.1"/>
    <property type="molecule type" value="Transcribed_RNA"/>
</dbReference>
<keyword evidence="5 10" id="KW-0472">Membrane</keyword>
<dbReference type="PANTHER" id="PTHR10519">
    <property type="entry name" value="GABA-B RECEPTOR"/>
    <property type="match status" value="1"/>
</dbReference>
<feature type="compositionally biased region" description="Polar residues" evidence="9">
    <location>
        <begin position="271"/>
        <end position="292"/>
    </location>
</feature>
<dbReference type="AlphaFoldDB" id="A0A7S2U339"/>
<feature type="transmembrane region" description="Helical" evidence="10">
    <location>
        <begin position="86"/>
        <end position="108"/>
    </location>
</feature>
<keyword evidence="8" id="KW-0807">Transducer</keyword>
<evidence type="ECO:0000256" key="8">
    <source>
        <dbReference type="ARBA" id="ARBA00023224"/>
    </source>
</evidence>
<evidence type="ECO:0000256" key="2">
    <source>
        <dbReference type="ARBA" id="ARBA00022692"/>
    </source>
</evidence>
<feature type="transmembrane region" description="Helical" evidence="10">
    <location>
        <begin position="206"/>
        <end position="225"/>
    </location>
</feature>
<dbReference type="CDD" id="cd15047">
    <property type="entry name" value="7tmC_GABA-B-like"/>
    <property type="match status" value="1"/>
</dbReference>
<protein>
    <recommendedName>
        <fullName evidence="11">G-protein coupled receptors family 3 profile domain-containing protein</fullName>
    </recommendedName>
</protein>
<sequence length="359" mass="40080">MASQPTFLYMVAWGCIISSSTILLVSFDDRNFSTSQLDVTCQSSVWFYGLGFGLSISALFAKTYRAKCLTIDKINASKDKHIVVSIYQYFIYVAIALTFEIIICSIWTAVDPLTWTRSCASDTSGYCRSIGTCSSDTAVVFISLLLALHFVFLVYMLWICYQVRNIPAEFAEHKWITASTVSSIEILFLTPFLVYMTHNDPTTSTLIMTLALFFNDLGVLVMIFVPKIFMMLQEHTVETESQENMLFNLRMKVRQKMMKPTPAGSIDSKRPGSTSKHVQIISQGSGVPTRQQEAPIPENERQMNSKASLPEIQVCTTIESSNPITKRADEGSSPSTGRNTGVNVGNVIREHEEAMKVPS</sequence>
<evidence type="ECO:0000313" key="12">
    <source>
        <dbReference type="EMBL" id="CAD9777810.1"/>
    </source>
</evidence>
<evidence type="ECO:0000256" key="9">
    <source>
        <dbReference type="SAM" id="MobiDB-lite"/>
    </source>
</evidence>
<feature type="compositionally biased region" description="Polar residues" evidence="9">
    <location>
        <begin position="332"/>
        <end position="343"/>
    </location>
</feature>
<dbReference type="GO" id="GO:0004965">
    <property type="term" value="F:G protein-coupled GABA receptor activity"/>
    <property type="evidence" value="ECO:0007669"/>
    <property type="project" value="InterPro"/>
</dbReference>
<keyword evidence="4" id="KW-0297">G-protein coupled receptor</keyword>
<evidence type="ECO:0000259" key="11">
    <source>
        <dbReference type="PROSITE" id="PS50259"/>
    </source>
</evidence>
<dbReference type="PROSITE" id="PS50259">
    <property type="entry name" value="G_PROTEIN_RECEP_F3_4"/>
    <property type="match status" value="1"/>
</dbReference>
<feature type="transmembrane region" description="Helical" evidence="10">
    <location>
        <begin position="175"/>
        <end position="194"/>
    </location>
</feature>
<gene>
    <name evidence="12" type="ORF">LSP00402_LOCUS21826</name>
    <name evidence="13" type="ORF">LSP00402_LOCUS21827</name>
</gene>
<feature type="transmembrane region" description="Helical" evidence="10">
    <location>
        <begin position="138"/>
        <end position="163"/>
    </location>
</feature>
<comment type="subcellular location">
    <subcellularLocation>
        <location evidence="1">Membrane</location>
        <topology evidence="1">Multi-pass membrane protein</topology>
    </subcellularLocation>
</comment>
<dbReference type="PRINTS" id="PR00248">
    <property type="entry name" value="GPCRMGR"/>
</dbReference>
<reference evidence="12" key="1">
    <citation type="submission" date="2021-01" db="EMBL/GenBank/DDBJ databases">
        <authorList>
            <person name="Corre E."/>
            <person name="Pelletier E."/>
            <person name="Niang G."/>
            <person name="Scheremetjew M."/>
            <person name="Finn R."/>
            <person name="Kale V."/>
            <person name="Holt S."/>
            <person name="Cochrane G."/>
            <person name="Meng A."/>
            <person name="Brown T."/>
            <person name="Cohen L."/>
        </authorList>
    </citation>
    <scope>NUCLEOTIDE SEQUENCE</scope>
    <source>
        <strain evidence="12">CCMP622</strain>
    </source>
</reference>